<dbReference type="EnsemblPlants" id="Kaladp0007s0018.2.v1.1">
    <property type="protein sequence ID" value="Kaladp0007s0018.2.v1.1.CDS.1"/>
    <property type="gene ID" value="Kaladp0007s0018.v1.1"/>
</dbReference>
<dbReference type="EnsemblPlants" id="Kaladp0007s0018.1.v1.1">
    <property type="protein sequence ID" value="Kaladp0007s0018.1.v1.1.CDS.1"/>
    <property type="gene ID" value="Kaladp0007s0018.v1.1"/>
</dbReference>
<accession>A0A7N0SVL0</accession>
<protein>
    <submittedName>
        <fullName evidence="1">Uncharacterized protein</fullName>
    </submittedName>
</protein>
<evidence type="ECO:0000313" key="1">
    <source>
        <dbReference type="EnsemblPlants" id="Kaladp0007s0018.1.v1.1.CDS.1"/>
    </source>
</evidence>
<sequence>MKDFLIGANFLNVSQKVNVFLHLFYQYHPLIYMNERKPPRSICYDRIMYEDSHLSKKLQ</sequence>
<keyword evidence="2" id="KW-1185">Reference proteome</keyword>
<dbReference type="Gramene" id="Kaladp0007s0018.2.v1.1">
    <property type="protein sequence ID" value="Kaladp0007s0018.2.v1.1.CDS.1"/>
    <property type="gene ID" value="Kaladp0007s0018.v1.1"/>
</dbReference>
<reference evidence="1" key="1">
    <citation type="submission" date="2021-01" db="UniProtKB">
        <authorList>
            <consortium name="EnsemblPlants"/>
        </authorList>
    </citation>
    <scope>IDENTIFICATION</scope>
</reference>
<name>A0A7N0SVL0_KALFE</name>
<dbReference type="Gramene" id="Kaladp0007s0018.1.v1.1">
    <property type="protein sequence ID" value="Kaladp0007s0018.1.v1.1.CDS.1"/>
    <property type="gene ID" value="Kaladp0007s0018.v1.1"/>
</dbReference>
<evidence type="ECO:0000313" key="2">
    <source>
        <dbReference type="Proteomes" id="UP000594263"/>
    </source>
</evidence>
<proteinExistence type="predicted"/>
<dbReference type="Proteomes" id="UP000594263">
    <property type="component" value="Unplaced"/>
</dbReference>
<organism evidence="1 2">
    <name type="scientific">Kalanchoe fedtschenkoi</name>
    <name type="common">Lavender scallops</name>
    <name type="synonym">South American air plant</name>
    <dbReference type="NCBI Taxonomy" id="63787"/>
    <lineage>
        <taxon>Eukaryota</taxon>
        <taxon>Viridiplantae</taxon>
        <taxon>Streptophyta</taxon>
        <taxon>Embryophyta</taxon>
        <taxon>Tracheophyta</taxon>
        <taxon>Spermatophyta</taxon>
        <taxon>Magnoliopsida</taxon>
        <taxon>eudicotyledons</taxon>
        <taxon>Gunneridae</taxon>
        <taxon>Pentapetalae</taxon>
        <taxon>Saxifragales</taxon>
        <taxon>Crassulaceae</taxon>
        <taxon>Kalanchoe</taxon>
    </lineage>
</organism>
<dbReference type="AlphaFoldDB" id="A0A7N0SVL0"/>